<evidence type="ECO:0000256" key="1">
    <source>
        <dbReference type="SAM" id="SignalP"/>
    </source>
</evidence>
<dbReference type="OrthoDB" id="9788332at2"/>
<organism evidence="2">
    <name type="scientific">Chlorobium phaeobacteroides (strain BS1)</name>
    <dbReference type="NCBI Taxonomy" id="331678"/>
    <lineage>
        <taxon>Bacteria</taxon>
        <taxon>Pseudomonadati</taxon>
        <taxon>Chlorobiota</taxon>
        <taxon>Chlorobiia</taxon>
        <taxon>Chlorobiales</taxon>
        <taxon>Chlorobiaceae</taxon>
        <taxon>Chlorobium/Pelodictyon group</taxon>
        <taxon>Chlorobium</taxon>
    </lineage>
</organism>
<dbReference type="eggNOG" id="COG4704">
    <property type="taxonomic scope" value="Bacteria"/>
</dbReference>
<dbReference type="Pfam" id="PF09912">
    <property type="entry name" value="DUF2141"/>
    <property type="match status" value="1"/>
</dbReference>
<evidence type="ECO:0000313" key="2">
    <source>
        <dbReference type="EMBL" id="ACE04395.1"/>
    </source>
</evidence>
<dbReference type="HOGENOM" id="CLU_125018_0_0_10"/>
<dbReference type="STRING" id="331678.Cphamn1_1469"/>
<accession>B3EJM6</accession>
<dbReference type="KEGG" id="cpb:Cphamn1_1469"/>
<dbReference type="AlphaFoldDB" id="B3EJM6"/>
<proteinExistence type="predicted"/>
<feature type="chain" id="PRO_5002787836" description="DUF2141 domain-containing protein" evidence="1">
    <location>
        <begin position="23"/>
        <end position="171"/>
    </location>
</feature>
<keyword evidence="1" id="KW-0732">Signal</keyword>
<reference evidence="2" key="1">
    <citation type="submission" date="2008-06" db="EMBL/GenBank/DDBJ databases">
        <title>Complete sequence of Chlorobium phaeobacteroides BS1.</title>
        <authorList>
            <consortium name="US DOE Joint Genome Institute"/>
            <person name="Lucas S."/>
            <person name="Copeland A."/>
            <person name="Lapidus A."/>
            <person name="Glavina del Rio T."/>
            <person name="Dalin E."/>
            <person name="Tice H."/>
            <person name="Bruce D."/>
            <person name="Goodwin L."/>
            <person name="Pitluck S."/>
            <person name="Schmutz J."/>
            <person name="Larimer F."/>
            <person name="Land M."/>
            <person name="Hauser L."/>
            <person name="Kyrpides N."/>
            <person name="Ovchinnikova G."/>
            <person name="Li T."/>
            <person name="Liu Z."/>
            <person name="Zhao F."/>
            <person name="Overmann J."/>
            <person name="Bryant D.A."/>
            <person name="Richardson P."/>
        </authorList>
    </citation>
    <scope>NUCLEOTIDE SEQUENCE [LARGE SCALE GENOMIC DNA]</scope>
    <source>
        <strain evidence="2">BS1</strain>
    </source>
</reference>
<dbReference type="EMBL" id="CP001101">
    <property type="protein sequence ID" value="ACE04395.1"/>
    <property type="molecule type" value="Genomic_DNA"/>
</dbReference>
<sequence>MRYLFALCISLTFFSASSFLYGEENTEASGTEVIDMQFNDSQDSTTGEKGSISIQIENIKNTNGRIAIALYNSEEGFPEKPEIAYALAHTSINGTSRTVVIENIPYGTYALSILHDENENNTMDKTWIGKPKEGFGSSNNPKIRFRAPKFEEADFLLDSEKKSIAISMKYL</sequence>
<feature type="signal peptide" evidence="1">
    <location>
        <begin position="1"/>
        <end position="22"/>
    </location>
</feature>
<evidence type="ECO:0008006" key="3">
    <source>
        <dbReference type="Google" id="ProtNLM"/>
    </source>
</evidence>
<dbReference type="InterPro" id="IPR018673">
    <property type="entry name" value="DUF2141"/>
</dbReference>
<name>B3EJM6_CHLPB</name>
<protein>
    <recommendedName>
        <fullName evidence="3">DUF2141 domain-containing protein</fullName>
    </recommendedName>
</protein>
<gene>
    <name evidence="2" type="ordered locus">Cphamn1_1469</name>
</gene>